<dbReference type="Gramene" id="TraesLDM7B03G04073640.1">
    <property type="protein sequence ID" value="TraesLDM7B03G04073640.1.CDS1"/>
    <property type="gene ID" value="TraesLDM7B03G04073640"/>
</dbReference>
<dbReference type="PANTHER" id="PTHR14499">
    <property type="entry name" value="POTASSIUM CHANNEL TETRAMERIZATION DOMAIN-CONTAINING"/>
    <property type="match status" value="1"/>
</dbReference>
<dbReference type="Gramene" id="TraesCAD_scaffold_071123_01G000100.1">
    <property type="protein sequence ID" value="TraesCAD_scaffold_071123_01G000100.1"/>
    <property type="gene ID" value="TraesCAD_scaffold_071123_01G000100"/>
</dbReference>
<dbReference type="SUPFAM" id="SSF54695">
    <property type="entry name" value="POZ domain"/>
    <property type="match status" value="1"/>
</dbReference>
<dbReference type="InterPro" id="IPR003131">
    <property type="entry name" value="T1-type_BTB"/>
</dbReference>
<dbReference type="InterPro" id="IPR015943">
    <property type="entry name" value="WD40/YVTN_repeat-like_dom_sf"/>
</dbReference>
<dbReference type="Gramene" id="TraesPARA_EIv1.0_2383870.1">
    <property type="protein sequence ID" value="TraesPARA_EIv1.0_2383870.1.CDS1"/>
    <property type="gene ID" value="TraesPARA_EIv1.0_2383870"/>
</dbReference>
<reference evidence="3" key="2">
    <citation type="submission" date="2018-10" db="UniProtKB">
        <authorList>
            <consortium name="EnsemblPlants"/>
        </authorList>
    </citation>
    <scope>IDENTIFICATION</scope>
</reference>
<dbReference type="Gramene" id="TraesRN7B0100176100.1">
    <property type="protein sequence ID" value="TraesRN7B0100176100.1"/>
    <property type="gene ID" value="TraesRN7B0100176100"/>
</dbReference>
<dbReference type="Gramene" id="TraesMAC7B03G04065310.1">
    <property type="protein sequence ID" value="TraesMAC7B03G04065310.1.CDS1"/>
    <property type="gene ID" value="TraesMAC7B03G04065310"/>
</dbReference>
<dbReference type="InterPro" id="IPR011333">
    <property type="entry name" value="SKP1/BTB/POZ_sf"/>
</dbReference>
<comment type="pathway">
    <text evidence="1">Protein modification; protein ubiquitination.</text>
</comment>
<dbReference type="RefSeq" id="XP_044435594.1">
    <property type="nucleotide sequence ID" value="XM_044579659.1"/>
</dbReference>
<dbReference type="Pfam" id="PF25279">
    <property type="entry name" value="Beta_prop_At2g24240"/>
    <property type="match status" value="1"/>
</dbReference>
<proteinExistence type="predicted"/>
<dbReference type="Gramene" id="TraesNOR7B03G04115320.1">
    <property type="protein sequence ID" value="TraesNOR7B03G04115320.1.CDS1"/>
    <property type="gene ID" value="TraesNOR7B03G04115320"/>
</dbReference>
<dbReference type="Gramene" id="TraesJAG7B03G04052920.1">
    <property type="protein sequence ID" value="TraesJAG7B03G04052920.1.CDS1"/>
    <property type="gene ID" value="TraesJAG7B03G04052920"/>
</dbReference>
<dbReference type="Gramene" id="TraesSTA7B03G04065770.1">
    <property type="protein sequence ID" value="TraesSTA7B03G04065770.1.CDS1"/>
    <property type="gene ID" value="TraesSTA7B03G04065770"/>
</dbReference>
<dbReference type="Gene3D" id="3.30.710.10">
    <property type="entry name" value="Potassium Channel Kv1.1, Chain A"/>
    <property type="match status" value="1"/>
</dbReference>
<dbReference type="STRING" id="4565.A0A3B6SEY3"/>
<dbReference type="OrthoDB" id="2414723at2759"/>
<evidence type="ECO:0000256" key="1">
    <source>
        <dbReference type="ARBA" id="ARBA00004906"/>
    </source>
</evidence>
<dbReference type="SUPFAM" id="SSF101908">
    <property type="entry name" value="Putative isomerase YbhE"/>
    <property type="match status" value="1"/>
</dbReference>
<dbReference type="SMR" id="A0A3B6SEY3"/>
<dbReference type="Gramene" id="TraesCLE_scaffold_011942_01G000400.1">
    <property type="protein sequence ID" value="TraesCLE_scaffold_011942_01G000400.1"/>
    <property type="gene ID" value="TraesCLE_scaffold_011942_01G000400"/>
</dbReference>
<protein>
    <recommendedName>
        <fullName evidence="2">BTB domain-containing protein</fullName>
    </recommendedName>
</protein>
<evidence type="ECO:0000259" key="2">
    <source>
        <dbReference type="SMART" id="SM00225"/>
    </source>
</evidence>
<reference evidence="3" key="1">
    <citation type="submission" date="2018-08" db="EMBL/GenBank/DDBJ databases">
        <authorList>
            <person name="Rossello M."/>
        </authorList>
    </citation>
    <scope>NUCLEOTIDE SEQUENCE [LARGE SCALE GENOMIC DNA]</scope>
    <source>
        <strain evidence="3">cv. Chinese Spring</strain>
    </source>
</reference>
<dbReference type="InterPro" id="IPR057441">
    <property type="entry name" value="Beta_prop_At2g24240"/>
</dbReference>
<dbReference type="Gramene" id="TraesROB_scaffold_107766_01G000100.1">
    <property type="protein sequence ID" value="TraesROB_scaffold_107766_01G000100.1"/>
    <property type="gene ID" value="TraesROB_scaffold_107766_01G000100"/>
</dbReference>
<keyword evidence="4" id="KW-1185">Reference proteome</keyword>
<dbReference type="GO" id="GO:0051260">
    <property type="term" value="P:protein homooligomerization"/>
    <property type="evidence" value="ECO:0007669"/>
    <property type="project" value="InterPro"/>
</dbReference>
<sequence length="442" mass="47737">MHTAQPAGRVRLNVGGQVFETTVDTLTGAGEGTMLCAMMDPCWNAAGAAGTAGGVPEYFIDRDPACFASLLDMLRTGELHVPAGVPERVLFREANYYGLLDRVRAARIGELDLKRVRLAASVPPGRVTADRPIVRAAPDGGCCVTHTHDTTVRVYNWMLEERRPVCLTPAVSRVRDAAYLGPSSLLVGGLGMAAFSALTGDLSHHFRLANLGESVDTLALASDQETKMFASCRGISRYDSYGIGVWDCITGEQAGPLLYPKPESKMGSTTKLQWLPNTKTLMAASVCSSFSMALVDSRDMSVVWSWWYDSAREGKNRCVVDAAVMEDERSVCLISDHHDLGLLDIRIQGNSGNVRWLHQSKMSSTSKCNSPKLAVHGGLLSASKDDTISVFGGPKYDLRLALRGSQGGGAINDFSVGGDRFFAVHKEDNVLDVWETPLPPII</sequence>
<evidence type="ECO:0000313" key="4">
    <source>
        <dbReference type="Proteomes" id="UP000019116"/>
    </source>
</evidence>
<name>A0A3B6SEY3_WHEAT</name>
<dbReference type="Gramene" id="TraesCS7B03G0186700.1">
    <property type="protein sequence ID" value="TraesCS7B03G0186700.1.CDS1"/>
    <property type="gene ID" value="TraesCS7B03G0186700"/>
</dbReference>
<dbReference type="Pfam" id="PF02214">
    <property type="entry name" value="BTB_2"/>
    <property type="match status" value="1"/>
</dbReference>
<organism evidence="3">
    <name type="scientific">Triticum aestivum</name>
    <name type="common">Wheat</name>
    <dbReference type="NCBI Taxonomy" id="4565"/>
    <lineage>
        <taxon>Eukaryota</taxon>
        <taxon>Viridiplantae</taxon>
        <taxon>Streptophyta</taxon>
        <taxon>Embryophyta</taxon>
        <taxon>Tracheophyta</taxon>
        <taxon>Spermatophyta</taxon>
        <taxon>Magnoliopsida</taxon>
        <taxon>Liliopsida</taxon>
        <taxon>Poales</taxon>
        <taxon>Poaceae</taxon>
        <taxon>BOP clade</taxon>
        <taxon>Pooideae</taxon>
        <taxon>Triticodae</taxon>
        <taxon>Triticeae</taxon>
        <taxon>Triticinae</taxon>
        <taxon>Triticum</taxon>
    </lineage>
</organism>
<dbReference type="OMA" id="FNGNRAR"/>
<dbReference type="EnsemblPlants" id="TraesCS7B02G068700.1">
    <property type="protein sequence ID" value="TraesCS7B02G068700.1.cds1"/>
    <property type="gene ID" value="TraesCS7B02G068700"/>
</dbReference>
<feature type="domain" description="BTB" evidence="2">
    <location>
        <begin position="8"/>
        <end position="115"/>
    </location>
</feature>
<dbReference type="AlphaFoldDB" id="A0A3B6SEY3"/>
<dbReference type="SMART" id="SM00225">
    <property type="entry name" value="BTB"/>
    <property type="match status" value="1"/>
</dbReference>
<accession>A0A3B6SEY3</accession>
<dbReference type="Gramene" id="TraesWEE_scaffold_119825_01G000100.1">
    <property type="protein sequence ID" value="TraesWEE_scaffold_119825_01G000100.1"/>
    <property type="gene ID" value="TraesWEE_scaffold_119825_01G000100"/>
</dbReference>
<dbReference type="PANTHER" id="PTHR14499:SF77">
    <property type="entry name" value="OS02G0612700 PROTEIN"/>
    <property type="match status" value="1"/>
</dbReference>
<gene>
    <name evidence="3" type="primary">LOC123161838</name>
</gene>
<dbReference type="Gramene" id="TraesSYM5B03G02932140.1">
    <property type="protein sequence ID" value="TraesSYM5B03G02932140.1.CDS1"/>
    <property type="gene ID" value="TraesSYM5B03G02932140"/>
</dbReference>
<dbReference type="Gramene" id="TraesJUL7B03G04108150.1">
    <property type="protein sequence ID" value="TraesJUL7B03G04108150.1.CDS1"/>
    <property type="gene ID" value="TraesJUL7B03G04108150"/>
</dbReference>
<dbReference type="Gramene" id="TraesARI5B03G02945690.1">
    <property type="protein sequence ID" value="TraesARI5B03G02945690.1.CDS1"/>
    <property type="gene ID" value="TraesARI5B03G02945690"/>
</dbReference>
<dbReference type="Gramene" id="TraesLAC7B03G04022390.1">
    <property type="protein sequence ID" value="TraesLAC7B03G04022390.1.CDS1"/>
    <property type="gene ID" value="TraesLAC7B03G04022390"/>
</dbReference>
<dbReference type="Gene3D" id="2.130.10.10">
    <property type="entry name" value="YVTN repeat-like/Quinoprotein amine dehydrogenase"/>
    <property type="match status" value="1"/>
</dbReference>
<dbReference type="GeneID" id="123161838"/>
<dbReference type="InterPro" id="IPR000210">
    <property type="entry name" value="BTB/POZ_dom"/>
</dbReference>
<dbReference type="Gramene" id="TraesCS7B02G068700.1">
    <property type="protein sequence ID" value="TraesCS7B02G068700.1.cds1"/>
    <property type="gene ID" value="TraesCS7B02G068700"/>
</dbReference>
<dbReference type="CDD" id="cd18316">
    <property type="entry name" value="BTB_POZ_KCTD-like"/>
    <property type="match status" value="1"/>
</dbReference>
<evidence type="ECO:0000313" key="3">
    <source>
        <dbReference type="EnsemblPlants" id="TraesCS7B02G068700.1.cds1"/>
    </source>
</evidence>
<dbReference type="Gramene" id="TraesKAR7B01G0053400.1">
    <property type="protein sequence ID" value="cds.TraesKAR7B01G0053400.1"/>
    <property type="gene ID" value="TraesKAR7B01G0053400"/>
</dbReference>
<dbReference type="Proteomes" id="UP000019116">
    <property type="component" value="Chromosome 7B"/>
</dbReference>